<evidence type="ECO:0000256" key="6">
    <source>
        <dbReference type="SAM" id="Phobius"/>
    </source>
</evidence>
<dbReference type="PANTHER" id="PTHR30371:SF0">
    <property type="entry name" value="SEC-INDEPENDENT PROTEIN TRANSLOCASE PROTEIN TATC, CHLOROPLASTIC-RELATED"/>
    <property type="match status" value="1"/>
</dbReference>
<keyword evidence="3 6" id="KW-0812">Transmembrane</keyword>
<evidence type="ECO:0000313" key="7">
    <source>
        <dbReference type="EMBL" id="AZP40289.1"/>
    </source>
</evidence>
<organism evidence="7">
    <name type="scientific">Cucumis melo var. momordica</name>
    <name type="common">snap melon</name>
    <dbReference type="NCBI Taxonomy" id="2034244"/>
    <lineage>
        <taxon>Eukaryota</taxon>
        <taxon>Viridiplantae</taxon>
        <taxon>Streptophyta</taxon>
        <taxon>Embryophyta</taxon>
        <taxon>Tracheophyta</taxon>
        <taxon>Spermatophyta</taxon>
        <taxon>Magnoliopsida</taxon>
        <taxon>eudicotyledons</taxon>
        <taxon>Gunneridae</taxon>
        <taxon>Pentapetalae</taxon>
        <taxon>rosids</taxon>
        <taxon>fabids</taxon>
        <taxon>Cucurbitales</taxon>
        <taxon>Cucurbitaceae</taxon>
        <taxon>Benincaseae</taxon>
        <taxon>Cucumis</taxon>
    </lineage>
</organism>
<proteinExistence type="inferred from homology"/>
<dbReference type="InterPro" id="IPR002033">
    <property type="entry name" value="TatC"/>
</dbReference>
<dbReference type="PANTHER" id="PTHR30371">
    <property type="entry name" value="SEC-INDEPENDENT PROTEIN TRANSLOCASE PROTEIN TATC"/>
    <property type="match status" value="1"/>
</dbReference>
<dbReference type="EMBL" id="MG947207">
    <property type="protein sequence ID" value="AZP40289.1"/>
    <property type="molecule type" value="Genomic_DNA"/>
</dbReference>
<evidence type="ECO:0000256" key="1">
    <source>
        <dbReference type="ARBA" id="ARBA00004141"/>
    </source>
</evidence>
<feature type="transmembrane region" description="Helical" evidence="6">
    <location>
        <begin position="12"/>
        <end position="35"/>
    </location>
</feature>
<evidence type="ECO:0000256" key="4">
    <source>
        <dbReference type="ARBA" id="ARBA00022989"/>
    </source>
</evidence>
<dbReference type="GO" id="GO:0065002">
    <property type="term" value="P:intracellular protein transmembrane transport"/>
    <property type="evidence" value="ECO:0007669"/>
    <property type="project" value="TreeGrafter"/>
</dbReference>
<sequence length="330" mass="38398">MNFFFFNFFDSSFIQIFLSIYPLNYSTISYEFHFAPETLIGEVRIRFVRILIGLALTWFTRYWFPEELISPLAKPFLTLPLDSYFVCTQSTEAFPTYLAMSSIACSYFVFPLISHQIWCFLIPSCYGEQRTKYNLFLYLSGSRFSLFLFLTLPRVVPNVWHFPYFVGATSTNSLMIKLQPKIYDHIMLTVRISFILSVCSQVPVIVIRLPELRGLSVETFTNNRRFLMVFPLFTAALSTPPDIWCQIVAPFLISLILELAIFVASIVQVRSEGWTSGMRLRKELTARSRKKKRGTPRTWQSHYQFIPEQLSTKICSSVKMIRERGLLLTA</sequence>
<feature type="transmembrane region" description="Helical" evidence="6">
    <location>
        <begin position="247"/>
        <end position="269"/>
    </location>
</feature>
<evidence type="ECO:0000256" key="5">
    <source>
        <dbReference type="ARBA" id="ARBA00023136"/>
    </source>
</evidence>
<feature type="transmembrane region" description="Helical" evidence="6">
    <location>
        <begin position="47"/>
        <end position="64"/>
    </location>
</feature>
<dbReference type="NCBIfam" id="TIGR00945">
    <property type="entry name" value="tatC"/>
    <property type="match status" value="1"/>
</dbReference>
<dbReference type="AlphaFoldDB" id="A0A3S9JIG7"/>
<accession>A0A3S9JIG7</accession>
<keyword evidence="7" id="KW-0496">Mitochondrion</keyword>
<feature type="transmembrane region" description="Helical" evidence="6">
    <location>
        <begin position="133"/>
        <end position="152"/>
    </location>
</feature>
<protein>
    <submittedName>
        <fullName evidence="7">Transport membrane protein</fullName>
    </submittedName>
</protein>
<dbReference type="GO" id="GO:0043953">
    <property type="term" value="P:protein transport by the Tat complex"/>
    <property type="evidence" value="ECO:0007669"/>
    <property type="project" value="TreeGrafter"/>
</dbReference>
<feature type="transmembrane region" description="Helical" evidence="6">
    <location>
        <begin position="98"/>
        <end position="121"/>
    </location>
</feature>
<geneLocation type="mitochondrion" evidence="7"/>
<evidence type="ECO:0000256" key="2">
    <source>
        <dbReference type="ARBA" id="ARBA00008882"/>
    </source>
</evidence>
<keyword evidence="5 6" id="KW-0472">Membrane</keyword>
<comment type="subcellular location">
    <subcellularLocation>
        <location evidence="1">Membrane</location>
        <topology evidence="1">Multi-pass membrane protein</topology>
    </subcellularLocation>
</comment>
<keyword evidence="4 6" id="KW-1133">Transmembrane helix</keyword>
<comment type="similarity">
    <text evidence="2">Belongs to the TatC family.</text>
</comment>
<dbReference type="GO" id="GO:0033281">
    <property type="term" value="C:TAT protein transport complex"/>
    <property type="evidence" value="ECO:0007669"/>
    <property type="project" value="TreeGrafter"/>
</dbReference>
<dbReference type="GO" id="GO:0009977">
    <property type="term" value="F:proton motive force dependent protein transmembrane transporter activity"/>
    <property type="evidence" value="ECO:0007669"/>
    <property type="project" value="TreeGrafter"/>
</dbReference>
<gene>
    <name evidence="7" type="primary">mttB</name>
</gene>
<reference evidence="7" key="1">
    <citation type="submission" date="2018-02" db="EMBL/GenBank/DDBJ databases">
        <title>High-accuracy de novo assembly and evolution analysis of multichromosomal mitochondrial genome of Cucumis melo.</title>
        <authorList>
            <person name="Zhu Q."/>
            <person name="Gao P."/>
            <person name="Wang X."/>
            <person name="Liu S."/>
            <person name="Luan F."/>
        </authorList>
    </citation>
    <scope>NUCLEOTIDE SEQUENCE</scope>
</reference>
<name>A0A3S9JIG7_CUCME</name>
<evidence type="ECO:0000256" key="3">
    <source>
        <dbReference type="ARBA" id="ARBA00022692"/>
    </source>
</evidence>
<dbReference type="Pfam" id="PF00902">
    <property type="entry name" value="TatC"/>
    <property type="match status" value="1"/>
</dbReference>